<evidence type="ECO:0000256" key="7">
    <source>
        <dbReference type="ARBA" id="ARBA00022695"/>
    </source>
</evidence>
<evidence type="ECO:0000256" key="2">
    <source>
        <dbReference type="ARBA" id="ARBA00004726"/>
    </source>
</evidence>
<dbReference type="InterPro" id="IPR015864">
    <property type="entry name" value="FAD_synthase"/>
</dbReference>
<comment type="caution">
    <text evidence="17">The sequence shown here is derived from an EMBL/GenBank/DDBJ whole genome shotgun (WGS) entry which is preliminary data.</text>
</comment>
<comment type="pathway">
    <text evidence="3 15">Cofactor biosynthesis; FMN biosynthesis; FMN from riboflavin (ATP route): step 1/1.</text>
</comment>
<dbReference type="SMART" id="SM00904">
    <property type="entry name" value="Flavokinase"/>
    <property type="match status" value="1"/>
</dbReference>
<sequence>MEIVTEATAVSLPACVATIGCFDGVHKGHQFLIEQVYTIAKAEGLASCLITFSRHPRQVLDTDYRPRLLTCLSQKIERFEHTPIDYCVLLPFTKELSMLSAREFMEILHRVYHVQTLFVGYDHHFGHGQDEGFQQYCEYGKELGMRVMHSKALIEDGVSVSSTLIRSCLLEGDIHRANAYLGYNYYLNGRVVDGRKLGRTIGFPTANIQPLCEEKLLPAAGVYAVYVYIGKECYSGMLNIGSCPTVNTDERPASIEVHILNFTGDLYQKLVKVEFLDYIRPEVKFDSVEALTEQLQRDKVTVKKLLNQRG</sequence>
<dbReference type="InterPro" id="IPR023465">
    <property type="entry name" value="Riboflavin_kinase_dom_sf"/>
</dbReference>
<dbReference type="SUPFAM" id="SSF82114">
    <property type="entry name" value="Riboflavin kinase-like"/>
    <property type="match status" value="1"/>
</dbReference>
<protein>
    <recommendedName>
        <fullName evidence="15">Riboflavin biosynthesis protein</fullName>
    </recommendedName>
    <domain>
        <recommendedName>
            <fullName evidence="15">Riboflavin kinase</fullName>
            <ecNumber evidence="15">2.7.1.26</ecNumber>
        </recommendedName>
        <alternativeName>
            <fullName evidence="15">Flavokinase</fullName>
        </alternativeName>
    </domain>
    <domain>
        <recommendedName>
            <fullName evidence="15">FMN adenylyltransferase</fullName>
            <ecNumber evidence="15">2.7.7.2</ecNumber>
        </recommendedName>
        <alternativeName>
            <fullName evidence="15">FAD pyrophosphorylase</fullName>
        </alternativeName>
        <alternativeName>
            <fullName evidence="15">FAD synthase</fullName>
        </alternativeName>
    </domain>
</protein>
<keyword evidence="11 15" id="KW-0067">ATP-binding</keyword>
<dbReference type="CDD" id="cd02064">
    <property type="entry name" value="FAD_synthetase_N"/>
    <property type="match status" value="1"/>
</dbReference>
<evidence type="ECO:0000256" key="3">
    <source>
        <dbReference type="ARBA" id="ARBA00005201"/>
    </source>
</evidence>
<keyword evidence="9 15" id="KW-0418">Kinase</keyword>
<dbReference type="RefSeq" id="WP_204476590.1">
    <property type="nucleotide sequence ID" value="NZ_JACJJW010000039.1"/>
</dbReference>
<dbReference type="InterPro" id="IPR002606">
    <property type="entry name" value="Riboflavin_kinase_bac"/>
</dbReference>
<dbReference type="GO" id="GO:0008531">
    <property type="term" value="F:riboflavin kinase activity"/>
    <property type="evidence" value="ECO:0007669"/>
    <property type="project" value="UniProtKB-EC"/>
</dbReference>
<dbReference type="PANTHER" id="PTHR22749:SF6">
    <property type="entry name" value="RIBOFLAVIN KINASE"/>
    <property type="match status" value="1"/>
</dbReference>
<dbReference type="PIRSF" id="PIRSF004491">
    <property type="entry name" value="FAD_Synth"/>
    <property type="match status" value="1"/>
</dbReference>
<gene>
    <name evidence="17" type="ORF">H6A31_12060</name>
</gene>
<evidence type="ECO:0000256" key="4">
    <source>
        <dbReference type="ARBA" id="ARBA00022630"/>
    </source>
</evidence>
<organism evidence="17 18">
    <name type="scientific">Bacteroides mediterraneensis</name>
    <dbReference type="NCBI Taxonomy" id="1841856"/>
    <lineage>
        <taxon>Bacteria</taxon>
        <taxon>Pseudomonadati</taxon>
        <taxon>Bacteroidota</taxon>
        <taxon>Bacteroidia</taxon>
        <taxon>Bacteroidales</taxon>
        <taxon>Bacteroidaceae</taxon>
        <taxon>Bacteroides</taxon>
    </lineage>
</organism>
<keyword evidence="8 15" id="KW-0547">Nucleotide-binding</keyword>
<keyword evidence="10 15" id="KW-0274">FAD</keyword>
<evidence type="ECO:0000313" key="18">
    <source>
        <dbReference type="Proteomes" id="UP000703295"/>
    </source>
</evidence>
<dbReference type="Gene3D" id="3.40.50.620">
    <property type="entry name" value="HUPs"/>
    <property type="match status" value="1"/>
</dbReference>
<accession>A0ABS2EXK9</accession>
<comment type="function">
    <text evidence="1">Catalyzes the phosphorylation of riboflavin to FMN followed by the adenylation of FMN to FAD.</text>
</comment>
<keyword evidence="5 15" id="KW-0288">FMN</keyword>
<evidence type="ECO:0000256" key="1">
    <source>
        <dbReference type="ARBA" id="ARBA00002121"/>
    </source>
</evidence>
<comment type="similarity">
    <text evidence="15">Belongs to the ribF family.</text>
</comment>
<evidence type="ECO:0000256" key="13">
    <source>
        <dbReference type="ARBA" id="ARBA00047880"/>
    </source>
</evidence>
<keyword evidence="6 15" id="KW-0808">Transferase</keyword>
<evidence type="ECO:0000256" key="6">
    <source>
        <dbReference type="ARBA" id="ARBA00022679"/>
    </source>
</evidence>
<evidence type="ECO:0000256" key="14">
    <source>
        <dbReference type="ARBA" id="ARBA00049494"/>
    </source>
</evidence>
<dbReference type="SUPFAM" id="SSF52374">
    <property type="entry name" value="Nucleotidylyl transferase"/>
    <property type="match status" value="1"/>
</dbReference>
<dbReference type="Pfam" id="PF06574">
    <property type="entry name" value="FAD_syn"/>
    <property type="match status" value="1"/>
</dbReference>
<evidence type="ECO:0000256" key="15">
    <source>
        <dbReference type="PIRNR" id="PIRNR004491"/>
    </source>
</evidence>
<proteinExistence type="inferred from homology"/>
<dbReference type="GO" id="GO:0003919">
    <property type="term" value="F:FMN adenylyltransferase activity"/>
    <property type="evidence" value="ECO:0007669"/>
    <property type="project" value="UniProtKB-EC"/>
</dbReference>
<evidence type="ECO:0000256" key="12">
    <source>
        <dbReference type="ARBA" id="ARBA00023268"/>
    </source>
</evidence>
<dbReference type="EC" id="2.7.7.2" evidence="15"/>
<dbReference type="NCBIfam" id="NF004160">
    <property type="entry name" value="PRK05627.1-3"/>
    <property type="match status" value="1"/>
</dbReference>
<comment type="catalytic activity">
    <reaction evidence="14 15">
        <text>FMN + ATP + H(+) = FAD + diphosphate</text>
        <dbReference type="Rhea" id="RHEA:17237"/>
        <dbReference type="ChEBI" id="CHEBI:15378"/>
        <dbReference type="ChEBI" id="CHEBI:30616"/>
        <dbReference type="ChEBI" id="CHEBI:33019"/>
        <dbReference type="ChEBI" id="CHEBI:57692"/>
        <dbReference type="ChEBI" id="CHEBI:58210"/>
        <dbReference type="EC" id="2.7.7.2"/>
    </reaction>
</comment>
<evidence type="ECO:0000256" key="9">
    <source>
        <dbReference type="ARBA" id="ARBA00022777"/>
    </source>
</evidence>
<evidence type="ECO:0000256" key="5">
    <source>
        <dbReference type="ARBA" id="ARBA00022643"/>
    </source>
</evidence>
<evidence type="ECO:0000259" key="16">
    <source>
        <dbReference type="SMART" id="SM00904"/>
    </source>
</evidence>
<dbReference type="InterPro" id="IPR014729">
    <property type="entry name" value="Rossmann-like_a/b/a_fold"/>
</dbReference>
<feature type="domain" description="Riboflavin kinase" evidence="16">
    <location>
        <begin position="180"/>
        <end position="307"/>
    </location>
</feature>
<name>A0ABS2EXK9_9BACE</name>
<dbReference type="PANTHER" id="PTHR22749">
    <property type="entry name" value="RIBOFLAVIN KINASE/FMN ADENYLYLTRANSFERASE"/>
    <property type="match status" value="1"/>
</dbReference>
<dbReference type="Pfam" id="PF01687">
    <property type="entry name" value="Flavokinase"/>
    <property type="match status" value="1"/>
</dbReference>
<dbReference type="Proteomes" id="UP000703295">
    <property type="component" value="Unassembled WGS sequence"/>
</dbReference>
<reference evidence="17 18" key="1">
    <citation type="journal article" date="2021" name="Sci. Rep.">
        <title>The distribution of antibiotic resistance genes in chicken gut microbiota commensals.</title>
        <authorList>
            <person name="Juricova H."/>
            <person name="Matiasovicova J."/>
            <person name="Kubasova T."/>
            <person name="Cejkova D."/>
            <person name="Rychlik I."/>
        </authorList>
    </citation>
    <scope>NUCLEOTIDE SEQUENCE [LARGE SCALE GENOMIC DNA]</scope>
    <source>
        <strain evidence="17 18">An801</strain>
    </source>
</reference>
<evidence type="ECO:0000313" key="17">
    <source>
        <dbReference type="EMBL" id="MBM6759400.1"/>
    </source>
</evidence>
<dbReference type="EMBL" id="JACJJW010000039">
    <property type="protein sequence ID" value="MBM6759400.1"/>
    <property type="molecule type" value="Genomic_DNA"/>
</dbReference>
<dbReference type="NCBIfam" id="TIGR00083">
    <property type="entry name" value="ribF"/>
    <property type="match status" value="1"/>
</dbReference>
<dbReference type="InterPro" id="IPR023468">
    <property type="entry name" value="Riboflavin_kinase"/>
</dbReference>
<keyword evidence="4 15" id="KW-0285">Flavoprotein</keyword>
<keyword evidence="12" id="KW-0511">Multifunctional enzyme</keyword>
<dbReference type="EC" id="2.7.1.26" evidence="15"/>
<keyword evidence="18" id="KW-1185">Reference proteome</keyword>
<keyword evidence="7 15" id="KW-0548">Nucleotidyltransferase</keyword>
<evidence type="ECO:0000256" key="10">
    <source>
        <dbReference type="ARBA" id="ARBA00022827"/>
    </source>
</evidence>
<evidence type="ECO:0000256" key="11">
    <source>
        <dbReference type="ARBA" id="ARBA00022840"/>
    </source>
</evidence>
<dbReference type="Gene3D" id="2.40.30.30">
    <property type="entry name" value="Riboflavin kinase-like"/>
    <property type="match status" value="1"/>
</dbReference>
<dbReference type="NCBIfam" id="NF004162">
    <property type="entry name" value="PRK05627.1-5"/>
    <property type="match status" value="1"/>
</dbReference>
<evidence type="ECO:0000256" key="8">
    <source>
        <dbReference type="ARBA" id="ARBA00022741"/>
    </source>
</evidence>
<dbReference type="InterPro" id="IPR015865">
    <property type="entry name" value="Riboflavin_kinase_bac/euk"/>
</dbReference>
<comment type="catalytic activity">
    <reaction evidence="13 15">
        <text>riboflavin + ATP = FMN + ADP + H(+)</text>
        <dbReference type="Rhea" id="RHEA:14357"/>
        <dbReference type="ChEBI" id="CHEBI:15378"/>
        <dbReference type="ChEBI" id="CHEBI:30616"/>
        <dbReference type="ChEBI" id="CHEBI:57986"/>
        <dbReference type="ChEBI" id="CHEBI:58210"/>
        <dbReference type="ChEBI" id="CHEBI:456216"/>
        <dbReference type="EC" id="2.7.1.26"/>
    </reaction>
</comment>
<comment type="pathway">
    <text evidence="2 15">Cofactor biosynthesis; FAD biosynthesis; FAD from FMN: step 1/1.</text>
</comment>